<dbReference type="Pfam" id="PF14420">
    <property type="entry name" value="Clr5"/>
    <property type="match status" value="1"/>
</dbReference>
<evidence type="ECO:0000256" key="1">
    <source>
        <dbReference type="SAM" id="MobiDB-lite"/>
    </source>
</evidence>
<feature type="region of interest" description="Disordered" evidence="1">
    <location>
        <begin position="181"/>
        <end position="202"/>
    </location>
</feature>
<proteinExistence type="predicted"/>
<name>A0A177F550_9EURO</name>
<dbReference type="Proteomes" id="UP000077002">
    <property type="component" value="Unassembled WGS sequence"/>
</dbReference>
<reference evidence="3 4" key="1">
    <citation type="submission" date="2016-03" db="EMBL/GenBank/DDBJ databases">
        <title>Draft genome sequence of the Fonsecaea monophora CBS 269.37.</title>
        <authorList>
            <person name="Bombassaro A."/>
            <person name="Vinicius W.A."/>
            <person name="De Hoog S."/>
            <person name="Sun J."/>
            <person name="Souza E.M."/>
            <person name="Raittz R.T."/>
            <person name="Costa F."/>
            <person name="Leao A.C."/>
            <person name="Tadra-Sfeir M.Z."/>
            <person name="Baura V."/>
            <person name="Balsanelli E."/>
            <person name="Pedrosa F.O."/>
            <person name="Moreno L.F."/>
            <person name="Steffens M.B."/>
            <person name="Xi L."/>
            <person name="Bocca A.L."/>
            <person name="Felipe M.S."/>
            <person name="Teixeira M."/>
            <person name="Telles Filho F.Q."/>
            <person name="Azevedo C.M."/>
            <person name="Gomes R."/>
            <person name="Vicente V.A."/>
        </authorList>
    </citation>
    <scope>NUCLEOTIDE SEQUENCE [LARGE SCALE GENOMIC DNA]</scope>
    <source>
        <strain evidence="3 4">CBS 269.37</strain>
    </source>
</reference>
<dbReference type="RefSeq" id="XP_022511325.1">
    <property type="nucleotide sequence ID" value="XM_022656349.1"/>
</dbReference>
<dbReference type="OrthoDB" id="4159530at2759"/>
<sequence>MALISQSDIHMCDDSGDFAIESNDDTDVHVAAPLDRSSDFVVNQQIVLEDFAPSSVQSQTPNSLPLRLRRPVIPSTVWERFRPFIHDLYIGQQLSLDEVRERMKEQHNFDATEQMYKKRLRDWGLRKNYTQPQKLDAIKQLREAPSETRGDLPFRVNGVPLKERRLWRPVMRKRKPVILAPRPSPVYRGNPRSRLPPRLRTPSPQRLRLQLGSETQAIESLLRYTSSYHSWYLAQSQIKPRYGLTQQLQQVFHGLRMAGSLLRRNDSMAFGLINRSCSGFHALLKSQPFQLMPEVLSTFKYIRDISSKIGLAVLEFFALLAKTTLGVSHPITNFATLLLNVDREHLDSCLGLYGELLLDQTKSVRDDSVCTKIQLTIIDIFRASGQFGAESRLYRRLSHANPLDNPVLTVERSLLIETAVRLAIYAGEYSTIEKFLMQMLSRSIVLSGKQNGDPLSVFACMQLGRLYYHMKSPVKSEKFFRLAIEGALQHGGFEVLTMLANVEAVLLSFKMNKEAAQLRIDYQQVWAQLDEWRLDRGSQSQTDFVQSQI</sequence>
<evidence type="ECO:0000313" key="4">
    <source>
        <dbReference type="Proteomes" id="UP000077002"/>
    </source>
</evidence>
<dbReference type="PANTHER" id="PTHR38788">
    <property type="entry name" value="CLR5 DOMAIN-CONTAINING PROTEIN"/>
    <property type="match status" value="1"/>
</dbReference>
<dbReference type="PANTHER" id="PTHR38788:SF3">
    <property type="entry name" value="CLR5 DOMAIN-CONTAINING PROTEIN"/>
    <property type="match status" value="1"/>
</dbReference>
<dbReference type="EMBL" id="LVKK01000044">
    <property type="protein sequence ID" value="OAG39373.1"/>
    <property type="molecule type" value="Genomic_DNA"/>
</dbReference>
<protein>
    <recommendedName>
        <fullName evidence="2">Clr5 domain-containing protein</fullName>
    </recommendedName>
</protein>
<keyword evidence="4" id="KW-1185">Reference proteome</keyword>
<feature type="domain" description="Clr5" evidence="2">
    <location>
        <begin position="76"/>
        <end position="127"/>
    </location>
</feature>
<comment type="caution">
    <text evidence="3">The sequence shown here is derived from an EMBL/GenBank/DDBJ whole genome shotgun (WGS) entry which is preliminary data.</text>
</comment>
<organism evidence="3 4">
    <name type="scientific">Fonsecaea monophora</name>
    <dbReference type="NCBI Taxonomy" id="254056"/>
    <lineage>
        <taxon>Eukaryota</taxon>
        <taxon>Fungi</taxon>
        <taxon>Dikarya</taxon>
        <taxon>Ascomycota</taxon>
        <taxon>Pezizomycotina</taxon>
        <taxon>Eurotiomycetes</taxon>
        <taxon>Chaetothyriomycetidae</taxon>
        <taxon>Chaetothyriales</taxon>
        <taxon>Herpotrichiellaceae</taxon>
        <taxon>Fonsecaea</taxon>
    </lineage>
</organism>
<evidence type="ECO:0000259" key="2">
    <source>
        <dbReference type="Pfam" id="PF14420"/>
    </source>
</evidence>
<dbReference type="InterPro" id="IPR025676">
    <property type="entry name" value="Clr5_dom"/>
</dbReference>
<dbReference type="GeneID" id="34601548"/>
<dbReference type="AlphaFoldDB" id="A0A177F550"/>
<accession>A0A177F550</accession>
<feature type="compositionally biased region" description="Low complexity" evidence="1">
    <location>
        <begin position="192"/>
        <end position="202"/>
    </location>
</feature>
<evidence type="ECO:0000313" key="3">
    <source>
        <dbReference type="EMBL" id="OAG39373.1"/>
    </source>
</evidence>
<gene>
    <name evidence="3" type="ORF">AYO21_06389</name>
</gene>